<feature type="domain" description="PucR C-terminal helix-turn-helix" evidence="2">
    <location>
        <begin position="453"/>
        <end position="509"/>
    </location>
</feature>
<gene>
    <name evidence="4" type="ORF">OCV88_08685</name>
</gene>
<sequence>MIIDLNMLFTQLKIKHPQLSVEQYLDLTTVSISGIRLLPRCSLEISPDFLYLCESQHPLSPDSLPEHLLLLCVCRPGQLPVPYPGVIWMETDLEWAVIFNTLQEIYIMFQNWDRSMHDSLIQNLGLNHLIQISEPLLKNPVLIYDLSLKILAHSTAYVAADKIFPYAIQQGHLTSDMVQQFQNEKIFDTLTETGIYISADKRSERYNEIIKLIYINGKPVGYCVLVLVNPSNMKYMRRMFENFFESVQIGLEKMMQSIKTEGFMYEYLLIDLLENDSPEISIVKDRLAYIDLPFASDFYLCALNLTSPGSITIPFLLHQIQQSIPESRVFEYQGQILILIFEQKRLDPFHYMEQFPLIYHTLLYEIHQHNISGGVSRLFHQITELKAAYREAKAALSFLEEESSSRTDLIFFEQIALKFLCRLDTTGSGYSITKHEKLNRILADDAKNHTCCVQILDTYLKTNCQATETARLLHMHRNNVIYHIRKMEARYYLQLDDPEERLKLSLAFYAKNNNGYETISRPAD</sequence>
<proteinExistence type="inferred from homology"/>
<dbReference type="PANTHER" id="PTHR33744:SF1">
    <property type="entry name" value="DNA-BINDING TRANSCRIPTIONAL ACTIVATOR ADER"/>
    <property type="match status" value="1"/>
</dbReference>
<reference evidence="4 5" key="1">
    <citation type="journal article" date="2021" name="ISME Commun">
        <title>Automated analysis of genomic sequences facilitates high-throughput and comprehensive description of bacteria.</title>
        <authorList>
            <person name="Hitch T.C.A."/>
        </authorList>
    </citation>
    <scope>NUCLEOTIDE SEQUENCE [LARGE SCALE GENOMIC DNA]</scope>
    <source>
        <strain evidence="4 5">Sanger_109</strain>
    </source>
</reference>
<comment type="similarity">
    <text evidence="1">Belongs to the CdaR family.</text>
</comment>
<evidence type="ECO:0000259" key="3">
    <source>
        <dbReference type="Pfam" id="PF17853"/>
    </source>
</evidence>
<dbReference type="InterPro" id="IPR051448">
    <property type="entry name" value="CdaR-like_regulators"/>
</dbReference>
<evidence type="ECO:0000256" key="1">
    <source>
        <dbReference type="ARBA" id="ARBA00006754"/>
    </source>
</evidence>
<dbReference type="PANTHER" id="PTHR33744">
    <property type="entry name" value="CARBOHYDRATE DIACID REGULATOR"/>
    <property type="match status" value="1"/>
</dbReference>
<dbReference type="EMBL" id="JAOQJQ010000003">
    <property type="protein sequence ID" value="MCU6762407.1"/>
    <property type="molecule type" value="Genomic_DNA"/>
</dbReference>
<dbReference type="RefSeq" id="WP_262591063.1">
    <property type="nucleotide sequence ID" value="NZ_JAOQJQ010000003.1"/>
</dbReference>
<organism evidence="4 5">
    <name type="scientific">Brotonthovivens ammoniilytica</name>
    <dbReference type="NCBI Taxonomy" id="2981725"/>
    <lineage>
        <taxon>Bacteria</taxon>
        <taxon>Bacillati</taxon>
        <taxon>Bacillota</taxon>
        <taxon>Clostridia</taxon>
        <taxon>Lachnospirales</taxon>
        <taxon>Lachnospiraceae</taxon>
        <taxon>Brotonthovivens</taxon>
    </lineage>
</organism>
<evidence type="ECO:0000259" key="2">
    <source>
        <dbReference type="Pfam" id="PF13556"/>
    </source>
</evidence>
<protein>
    <submittedName>
        <fullName evidence="4">Helix-turn-helix domain-containing protein</fullName>
    </submittedName>
</protein>
<accession>A0ABT2TL72</accession>
<dbReference type="InterPro" id="IPR025736">
    <property type="entry name" value="PucR_C-HTH_dom"/>
</dbReference>
<dbReference type="Pfam" id="PF17853">
    <property type="entry name" value="GGDEF_2"/>
    <property type="match status" value="1"/>
</dbReference>
<evidence type="ECO:0000313" key="4">
    <source>
        <dbReference type="EMBL" id="MCU6762407.1"/>
    </source>
</evidence>
<keyword evidence="5" id="KW-1185">Reference proteome</keyword>
<dbReference type="InterPro" id="IPR041522">
    <property type="entry name" value="CdaR_GGDEF"/>
</dbReference>
<dbReference type="Pfam" id="PF13556">
    <property type="entry name" value="HTH_30"/>
    <property type="match status" value="1"/>
</dbReference>
<name>A0ABT2TL72_9FIRM</name>
<evidence type="ECO:0000313" key="5">
    <source>
        <dbReference type="Proteomes" id="UP001652442"/>
    </source>
</evidence>
<dbReference type="Proteomes" id="UP001652442">
    <property type="component" value="Unassembled WGS sequence"/>
</dbReference>
<dbReference type="Gene3D" id="1.10.10.2840">
    <property type="entry name" value="PucR C-terminal helix-turn-helix domain"/>
    <property type="match status" value="1"/>
</dbReference>
<feature type="domain" description="CdaR GGDEF-like" evidence="3">
    <location>
        <begin position="279"/>
        <end position="397"/>
    </location>
</feature>
<dbReference type="InterPro" id="IPR042070">
    <property type="entry name" value="PucR_C-HTH_sf"/>
</dbReference>
<comment type="caution">
    <text evidence="4">The sequence shown here is derived from an EMBL/GenBank/DDBJ whole genome shotgun (WGS) entry which is preliminary data.</text>
</comment>